<comment type="caution">
    <text evidence="1">The sequence shown here is derived from an EMBL/GenBank/DDBJ whole genome shotgun (WGS) entry which is preliminary data.</text>
</comment>
<organism evidence="1 2">
    <name type="scientific">Sphingobium indicum BiD32</name>
    <dbReference type="NCBI Taxonomy" id="1301087"/>
    <lineage>
        <taxon>Bacteria</taxon>
        <taxon>Pseudomonadati</taxon>
        <taxon>Pseudomonadota</taxon>
        <taxon>Alphaproteobacteria</taxon>
        <taxon>Sphingomonadales</taxon>
        <taxon>Sphingomonadaceae</taxon>
        <taxon>Sphingobium</taxon>
    </lineage>
</organism>
<sequence>MTSVLTVREQAETSEAARKVGGYAELMRLQDERRAIKRRGKVAKLVREPQTGRFKYIAVA</sequence>
<proteinExistence type="predicted"/>
<gene>
    <name evidence="1" type="ORF">EBBID32_19660</name>
</gene>
<dbReference type="OrthoDB" id="7478781at2"/>
<dbReference type="Proteomes" id="UP000013201">
    <property type="component" value="Unassembled WGS sequence"/>
</dbReference>
<evidence type="ECO:0000313" key="1">
    <source>
        <dbReference type="EMBL" id="CCW17625.1"/>
    </source>
</evidence>
<reference evidence="2" key="2">
    <citation type="submission" date="2013-04" db="EMBL/GenBank/DDBJ databases">
        <title>Bisphenol A degrading Sphingobium sp. strain BiD32.</title>
        <authorList>
            <person name="Nielsen J.L."/>
            <person name="Zhou N.A."/>
            <person name="Kjeldal H."/>
        </authorList>
    </citation>
    <scope>NUCLEOTIDE SEQUENCE [LARGE SCALE GENOMIC DNA]</scope>
    <source>
        <strain evidence="2">BiD32</strain>
    </source>
</reference>
<evidence type="ECO:0000313" key="2">
    <source>
        <dbReference type="Proteomes" id="UP000013201"/>
    </source>
</evidence>
<name>N1MK80_9SPHN</name>
<reference evidence="1 2" key="1">
    <citation type="submission" date="2013-03" db="EMBL/GenBank/DDBJ databases">
        <authorList>
            <person name="Le V."/>
        </authorList>
    </citation>
    <scope>NUCLEOTIDE SEQUENCE [LARGE SCALE GENOMIC DNA]</scope>
    <source>
        <strain evidence="1 2">BiD32</strain>
    </source>
</reference>
<protein>
    <submittedName>
        <fullName evidence="1">Uncharacterized protein</fullName>
    </submittedName>
</protein>
<dbReference type="RefSeq" id="WP_006954831.1">
    <property type="nucleotide sequence ID" value="NZ_CAVK010000087.1"/>
</dbReference>
<dbReference type="EMBL" id="CAVK010000087">
    <property type="protein sequence ID" value="CCW17625.1"/>
    <property type="molecule type" value="Genomic_DNA"/>
</dbReference>
<dbReference type="AlphaFoldDB" id="N1MK80"/>
<accession>N1MK80</accession>
<keyword evidence="2" id="KW-1185">Reference proteome</keyword>